<dbReference type="Gene3D" id="3.30.420.40">
    <property type="match status" value="1"/>
</dbReference>
<proteinExistence type="predicted"/>
<dbReference type="GeneID" id="111107400"/>
<dbReference type="InterPro" id="IPR043129">
    <property type="entry name" value="ATPase_NBD"/>
</dbReference>
<gene>
    <name evidence="2" type="primary">LOC111107400</name>
</gene>
<dbReference type="RefSeq" id="XP_022298289.1">
    <property type="nucleotide sequence ID" value="XM_022442581.1"/>
</dbReference>
<reference evidence="2" key="1">
    <citation type="submission" date="2025-08" db="UniProtKB">
        <authorList>
            <consortium name="RefSeq"/>
        </authorList>
    </citation>
    <scope>IDENTIFICATION</scope>
    <source>
        <tissue evidence="2">Whole sample</tissue>
    </source>
</reference>
<dbReference type="CDD" id="cd10229">
    <property type="entry name" value="ASKHA_NBD_HSP70_HSPA12"/>
    <property type="match status" value="1"/>
</dbReference>
<organism evidence="1 2">
    <name type="scientific">Crassostrea virginica</name>
    <name type="common">Eastern oyster</name>
    <dbReference type="NCBI Taxonomy" id="6565"/>
    <lineage>
        <taxon>Eukaryota</taxon>
        <taxon>Metazoa</taxon>
        <taxon>Spiralia</taxon>
        <taxon>Lophotrochozoa</taxon>
        <taxon>Mollusca</taxon>
        <taxon>Bivalvia</taxon>
        <taxon>Autobranchia</taxon>
        <taxon>Pteriomorphia</taxon>
        <taxon>Ostreida</taxon>
        <taxon>Ostreoidea</taxon>
        <taxon>Ostreidae</taxon>
        <taxon>Crassostrea</taxon>
    </lineage>
</organism>
<name>A0A8B8B6F8_CRAVI</name>
<dbReference type="SUPFAM" id="SSF53067">
    <property type="entry name" value="Actin-like ATPase domain"/>
    <property type="match status" value="2"/>
</dbReference>
<protein>
    <submittedName>
        <fullName evidence="2">Heat shock 70 kDa protein 12A-like</fullName>
    </submittedName>
</protein>
<dbReference type="KEGG" id="cvn:111107400"/>
<keyword evidence="1" id="KW-1185">Reference proteome</keyword>
<evidence type="ECO:0000313" key="2">
    <source>
        <dbReference type="RefSeq" id="XP_022298289.1"/>
    </source>
</evidence>
<sequence>MAKKKQDNYLIVAAIDFGTTYSGFAYSTRDDFQRMPTKVYSKQWVDSSSSMVCNKTASCILFDAKTKFSKFGFEAEAKYLDLIIDKEHKSWYFFKQFKMSLYNKQSCSDDTYLEDTTGKRLPAIVVFSESLKYLRKSLLREAKKQHTDIKHNDIKWIVTVPAIWSDPAKAFMRKAAVEAGIDSDMLTIALEPEAAAIFVKHLPVEKRVYGECGDLFKTFSPGSKYIVVDAGGGTIDITAHEVLEDGCVRELIKANGGDWGGTSVDREYIDFIKCLIGDSVTQDLEQNAPHVFFDVCKEFEHTKRSITPECDIMLNVRIPIQLGEMYKKMHPKEDLRSKEVVVTKHKKRVKISFTVDKLRLTPEDAKDFFTESTHAITSHVKKLLQRSKMDITTIILVGGFAESQMLTQAVKSEFHEMRLIIPHEAASSVLRGAVIFGHDPSLIKERRSKYTYGIEVFDTFDSSTHDEKYKYKEDGALQCGDLFNKIIEIDEPVTVGEYQNEKSFIIHTIGKDGNLHLYSSVKKNPKYVDEKECCFIGSILSPGHDFLSNETINVMMRFGETEIEIKAYQPKSDKTMRYYLGQ</sequence>
<dbReference type="Proteomes" id="UP000694844">
    <property type="component" value="Chromosome 8"/>
</dbReference>
<evidence type="ECO:0000313" key="1">
    <source>
        <dbReference type="Proteomes" id="UP000694844"/>
    </source>
</evidence>
<dbReference type="OrthoDB" id="6122448at2759"/>
<dbReference type="PANTHER" id="PTHR14187:SF5">
    <property type="entry name" value="HEAT SHOCK 70 KDA PROTEIN 12A"/>
    <property type="match status" value="1"/>
</dbReference>
<dbReference type="AlphaFoldDB" id="A0A8B8B6F8"/>
<accession>A0A8B8B6F8</accession>
<dbReference type="PANTHER" id="PTHR14187">
    <property type="entry name" value="ALPHA KINASE/ELONGATION FACTOR 2 KINASE"/>
    <property type="match status" value="1"/>
</dbReference>